<dbReference type="EMBL" id="KE148152">
    <property type="protein sequence ID" value="EPE06788.1"/>
    <property type="molecule type" value="Genomic_DNA"/>
</dbReference>
<evidence type="ECO:0000313" key="1">
    <source>
        <dbReference type="EMBL" id="EPE06788.1"/>
    </source>
</evidence>
<dbReference type="PANTHER" id="PTHR38115:SF1">
    <property type="entry name" value="LIPOCALIN-LIKE DOMAIN-CONTAINING PROTEIN"/>
    <property type="match status" value="1"/>
</dbReference>
<dbReference type="AlphaFoldDB" id="S3CK14"/>
<dbReference type="VEuPathDB" id="FungiDB:F503_03215"/>
<dbReference type="Gene3D" id="2.40.128.20">
    <property type="match status" value="1"/>
</dbReference>
<dbReference type="SUPFAM" id="SSF50814">
    <property type="entry name" value="Lipocalins"/>
    <property type="match status" value="1"/>
</dbReference>
<reference evidence="1 2" key="1">
    <citation type="journal article" date="2013" name="BMC Genomics">
        <title>The genome and transcriptome of the pine saprophyte Ophiostoma piceae, and a comparison with the bark beetle-associated pine pathogen Grosmannia clavigera.</title>
        <authorList>
            <person name="Haridas S."/>
            <person name="Wang Y."/>
            <person name="Lim L."/>
            <person name="Massoumi Alamouti S."/>
            <person name="Jackman S."/>
            <person name="Docking R."/>
            <person name="Robertson G."/>
            <person name="Birol I."/>
            <person name="Bohlmann J."/>
            <person name="Breuil C."/>
        </authorList>
    </citation>
    <scope>NUCLEOTIDE SEQUENCE [LARGE SCALE GENOMIC DNA]</scope>
    <source>
        <strain evidence="1 2">UAMH 11346</strain>
    </source>
</reference>
<name>S3CK14_OPHP1</name>
<sequence>MAAPESKNIHNLNGKWQMNKTLSDSFEPVLSLQGVGFFIRKGINAATMTLHIAQSTGAPSEPAQDPVDASETVEHINIDQVITGGIKGTTEKRCVDNRRREHTDWLFGHVSGRTLFYKSAAEVSKDFTDEFLIKGFGDQEVLVSHVVNLDSGKGWVATQVWGFQTVKDGSRRYVRHVVVTSGEGSKQQRVAVELVYDFVGEREEETDLAY</sequence>
<dbReference type="PANTHER" id="PTHR38115">
    <property type="entry name" value="LIPOCALIN-LIKE DOMAIN-CONTAINING PROTEIN"/>
    <property type="match status" value="1"/>
</dbReference>
<keyword evidence="2" id="KW-1185">Reference proteome</keyword>
<protein>
    <recommendedName>
        <fullName evidence="3">Lccl domain-containing protein</fullName>
    </recommendedName>
</protein>
<accession>S3CK14</accession>
<evidence type="ECO:0008006" key="3">
    <source>
        <dbReference type="Google" id="ProtNLM"/>
    </source>
</evidence>
<organism evidence="1 2">
    <name type="scientific">Ophiostoma piceae (strain UAMH 11346)</name>
    <name type="common">Sap stain fungus</name>
    <dbReference type="NCBI Taxonomy" id="1262450"/>
    <lineage>
        <taxon>Eukaryota</taxon>
        <taxon>Fungi</taxon>
        <taxon>Dikarya</taxon>
        <taxon>Ascomycota</taxon>
        <taxon>Pezizomycotina</taxon>
        <taxon>Sordariomycetes</taxon>
        <taxon>Sordariomycetidae</taxon>
        <taxon>Ophiostomatales</taxon>
        <taxon>Ophiostomataceae</taxon>
        <taxon>Ophiostoma</taxon>
    </lineage>
</organism>
<gene>
    <name evidence="1" type="ORF">F503_03215</name>
</gene>
<dbReference type="InterPro" id="IPR053037">
    <property type="entry name" value="Pericyclase_pydY-like"/>
</dbReference>
<dbReference type="Proteomes" id="UP000016923">
    <property type="component" value="Unassembled WGS sequence"/>
</dbReference>
<dbReference type="OMA" id="WEMDSTH"/>
<evidence type="ECO:0000313" key="2">
    <source>
        <dbReference type="Proteomes" id="UP000016923"/>
    </source>
</evidence>
<dbReference type="HOGENOM" id="CLU_088979_2_0_1"/>
<dbReference type="InterPro" id="IPR012674">
    <property type="entry name" value="Calycin"/>
</dbReference>
<dbReference type="eggNOG" id="ENOG502S22D">
    <property type="taxonomic scope" value="Eukaryota"/>
</dbReference>
<proteinExistence type="predicted"/>
<dbReference type="OrthoDB" id="425354at2759"/>